<evidence type="ECO:0000256" key="5">
    <source>
        <dbReference type="ARBA" id="ARBA00022782"/>
    </source>
</evidence>
<dbReference type="GeneTree" id="ENSGT00950000183200"/>
<dbReference type="SUPFAM" id="SSF101690">
    <property type="entry name" value="PAZ domain"/>
    <property type="match status" value="1"/>
</dbReference>
<dbReference type="AlphaFoldDB" id="A0A803V4Y4"/>
<evidence type="ECO:0000256" key="2">
    <source>
        <dbReference type="ARBA" id="ARBA00022473"/>
    </source>
</evidence>
<gene>
    <name evidence="16" type="primary">PIWIL2</name>
</gene>
<evidence type="ECO:0000256" key="11">
    <source>
        <dbReference type="ARBA" id="ARBA00038291"/>
    </source>
</evidence>
<dbReference type="GO" id="GO:0006417">
    <property type="term" value="P:regulation of translation"/>
    <property type="evidence" value="ECO:0007669"/>
    <property type="project" value="UniProtKB-KW"/>
</dbReference>
<keyword evidence="8" id="KW-0694">RNA-binding</keyword>
<evidence type="ECO:0000259" key="14">
    <source>
        <dbReference type="PROSITE" id="PS50821"/>
    </source>
</evidence>
<keyword evidence="4" id="KW-0963">Cytoplasm</keyword>
<reference evidence="16" key="2">
    <citation type="submission" date="2025-09" db="UniProtKB">
        <authorList>
            <consortium name="Ensembl"/>
        </authorList>
    </citation>
    <scope>IDENTIFICATION</scope>
</reference>
<dbReference type="Gene3D" id="3.40.50.2300">
    <property type="match status" value="1"/>
</dbReference>
<feature type="compositionally biased region" description="Pro residues" evidence="13">
    <location>
        <begin position="33"/>
        <end position="52"/>
    </location>
</feature>
<dbReference type="PANTHER" id="PTHR22891">
    <property type="entry name" value="EUKARYOTIC TRANSLATION INITIATION FACTOR 2C"/>
    <property type="match status" value="1"/>
</dbReference>
<dbReference type="InterPro" id="IPR003100">
    <property type="entry name" value="PAZ_dom"/>
</dbReference>
<evidence type="ECO:0000256" key="8">
    <source>
        <dbReference type="ARBA" id="ARBA00022884"/>
    </source>
</evidence>
<evidence type="ECO:0000256" key="4">
    <source>
        <dbReference type="ARBA" id="ARBA00022490"/>
    </source>
</evidence>
<dbReference type="Pfam" id="PF08699">
    <property type="entry name" value="ArgoL1"/>
    <property type="match status" value="1"/>
</dbReference>
<comment type="subcellular location">
    <subcellularLocation>
        <location evidence="1">Cytoplasm</location>
    </subcellularLocation>
</comment>
<dbReference type="GO" id="GO:0016787">
    <property type="term" value="F:hydrolase activity"/>
    <property type="evidence" value="ECO:0007669"/>
    <property type="project" value="UniProtKB-KW"/>
</dbReference>
<evidence type="ECO:0000256" key="3">
    <source>
        <dbReference type="ARBA" id="ARBA00022481"/>
    </source>
</evidence>
<evidence type="ECO:0000256" key="13">
    <source>
        <dbReference type="SAM" id="MobiDB-lite"/>
    </source>
</evidence>
<feature type="region of interest" description="Disordered" evidence="13">
    <location>
        <begin position="1"/>
        <end position="52"/>
    </location>
</feature>
<dbReference type="PROSITE" id="PS50822">
    <property type="entry name" value="PIWI"/>
    <property type="match status" value="1"/>
</dbReference>
<evidence type="ECO:0000313" key="16">
    <source>
        <dbReference type="Ensembl" id="ENSFALP00000017790.1"/>
    </source>
</evidence>
<evidence type="ECO:0000256" key="10">
    <source>
        <dbReference type="ARBA" id="ARBA00023254"/>
    </source>
</evidence>
<dbReference type="InterPro" id="IPR036397">
    <property type="entry name" value="RNaseH_sf"/>
</dbReference>
<keyword evidence="10" id="KW-0469">Meiosis</keyword>
<dbReference type="InterPro" id="IPR036085">
    <property type="entry name" value="PAZ_dom_sf"/>
</dbReference>
<dbReference type="GO" id="GO:0005737">
    <property type="term" value="C:cytoplasm"/>
    <property type="evidence" value="ECO:0007669"/>
    <property type="project" value="UniProtKB-SubCell"/>
</dbReference>
<keyword evidence="9" id="KW-0943">RNA-mediated gene silencing</keyword>
<dbReference type="GO" id="GO:0030154">
    <property type="term" value="P:cell differentiation"/>
    <property type="evidence" value="ECO:0007669"/>
    <property type="project" value="UniProtKB-KW"/>
</dbReference>
<dbReference type="Pfam" id="PF02170">
    <property type="entry name" value="PAZ"/>
    <property type="match status" value="1"/>
</dbReference>
<keyword evidence="7" id="KW-0810">Translation regulation</keyword>
<dbReference type="InterPro" id="IPR003165">
    <property type="entry name" value="Piwi"/>
</dbReference>
<evidence type="ECO:0000259" key="15">
    <source>
        <dbReference type="PROSITE" id="PS50822"/>
    </source>
</evidence>
<evidence type="ECO:0000256" key="12">
    <source>
        <dbReference type="ARBA" id="ARBA00039537"/>
    </source>
</evidence>
<dbReference type="Pfam" id="PF23278">
    <property type="entry name" value="Piwi_N"/>
    <property type="match status" value="1"/>
</dbReference>
<dbReference type="GO" id="GO:0031047">
    <property type="term" value="P:regulatory ncRNA-mediated gene silencing"/>
    <property type="evidence" value="ECO:0007669"/>
    <property type="project" value="UniProtKB-KW"/>
</dbReference>
<evidence type="ECO:0000313" key="17">
    <source>
        <dbReference type="Proteomes" id="UP000016665"/>
    </source>
</evidence>
<dbReference type="SUPFAM" id="SSF53098">
    <property type="entry name" value="Ribonuclease H-like"/>
    <property type="match status" value="1"/>
</dbReference>
<evidence type="ECO:0000256" key="1">
    <source>
        <dbReference type="ARBA" id="ARBA00004496"/>
    </source>
</evidence>
<keyword evidence="3" id="KW-0488">Methylation</keyword>
<accession>A0A803V4Y4</accession>
<dbReference type="Gene3D" id="2.170.260.10">
    <property type="entry name" value="paz domain"/>
    <property type="match status" value="1"/>
</dbReference>
<reference evidence="16" key="1">
    <citation type="submission" date="2025-08" db="UniProtKB">
        <authorList>
            <consortium name="Ensembl"/>
        </authorList>
    </citation>
    <scope>IDENTIFICATION</scope>
</reference>
<dbReference type="InterPro" id="IPR012337">
    <property type="entry name" value="RNaseH-like_sf"/>
</dbReference>
<dbReference type="FunFam" id="3.30.420.10:FF:000014">
    <property type="entry name" value="Piwi-like RNA-mediated gene silencing 1"/>
    <property type="match status" value="1"/>
</dbReference>
<keyword evidence="17" id="KW-1185">Reference proteome</keyword>
<feature type="domain" description="Piwi" evidence="15">
    <location>
        <begin position="521"/>
        <end position="813"/>
    </location>
</feature>
<organism evidence="16 17">
    <name type="scientific">Ficedula albicollis</name>
    <name type="common">Collared flycatcher</name>
    <name type="synonym">Muscicapa albicollis</name>
    <dbReference type="NCBI Taxonomy" id="59894"/>
    <lineage>
        <taxon>Eukaryota</taxon>
        <taxon>Metazoa</taxon>
        <taxon>Chordata</taxon>
        <taxon>Craniata</taxon>
        <taxon>Vertebrata</taxon>
        <taxon>Euteleostomi</taxon>
        <taxon>Archelosauria</taxon>
        <taxon>Archosauria</taxon>
        <taxon>Dinosauria</taxon>
        <taxon>Saurischia</taxon>
        <taxon>Theropoda</taxon>
        <taxon>Coelurosauria</taxon>
        <taxon>Aves</taxon>
        <taxon>Neognathae</taxon>
        <taxon>Neoaves</taxon>
        <taxon>Telluraves</taxon>
        <taxon>Australaves</taxon>
        <taxon>Passeriformes</taxon>
        <taxon>Muscicapidae</taxon>
        <taxon>Ficedula</taxon>
    </lineage>
</organism>
<proteinExistence type="inferred from homology"/>
<feature type="domain" description="PAZ" evidence="14">
    <location>
        <begin position="253"/>
        <end position="359"/>
    </location>
</feature>
<dbReference type="SMART" id="SM00950">
    <property type="entry name" value="Piwi"/>
    <property type="match status" value="1"/>
</dbReference>
<dbReference type="InterPro" id="IPR014811">
    <property type="entry name" value="ArgoL1"/>
</dbReference>
<dbReference type="FunFam" id="3.40.50.2300:FF:000141">
    <property type="entry name" value="piwi-like protein 2 isoform X1"/>
    <property type="match status" value="1"/>
</dbReference>
<dbReference type="GO" id="GO:0034584">
    <property type="term" value="F:piRNA binding"/>
    <property type="evidence" value="ECO:0007669"/>
    <property type="project" value="UniProtKB-ARBA"/>
</dbReference>
<evidence type="ECO:0000256" key="6">
    <source>
        <dbReference type="ARBA" id="ARBA00022801"/>
    </source>
</evidence>
<dbReference type="PROSITE" id="PS50821">
    <property type="entry name" value="PAZ"/>
    <property type="match status" value="1"/>
</dbReference>
<name>A0A803V4Y4_FICAL</name>
<dbReference type="GO" id="GO:0051321">
    <property type="term" value="P:meiotic cell cycle"/>
    <property type="evidence" value="ECO:0007669"/>
    <property type="project" value="UniProtKB-KW"/>
</dbReference>
<dbReference type="Pfam" id="PF02171">
    <property type="entry name" value="Piwi"/>
    <property type="match status" value="1"/>
</dbReference>
<protein>
    <recommendedName>
        <fullName evidence="12">Piwi-like protein 2</fullName>
    </recommendedName>
</protein>
<keyword evidence="2" id="KW-0217">Developmental protein</keyword>
<dbReference type="Proteomes" id="UP000016665">
    <property type="component" value="Unplaced"/>
</dbReference>
<dbReference type="CDD" id="cd04658">
    <property type="entry name" value="Piwi_piwi-like_Euk"/>
    <property type="match status" value="1"/>
</dbReference>
<dbReference type="CDD" id="cd02845">
    <property type="entry name" value="PAZ_piwi_like"/>
    <property type="match status" value="1"/>
</dbReference>
<keyword evidence="5" id="KW-0221">Differentiation</keyword>
<dbReference type="Gene3D" id="3.30.420.10">
    <property type="entry name" value="Ribonuclease H-like superfamily/Ribonuclease H"/>
    <property type="match status" value="1"/>
</dbReference>
<evidence type="ECO:0000256" key="7">
    <source>
        <dbReference type="ARBA" id="ARBA00022845"/>
    </source>
</evidence>
<keyword evidence="6" id="KW-0378">Hydrolase</keyword>
<dbReference type="Ensembl" id="ENSFALT00000042626.1">
    <property type="protein sequence ID" value="ENSFALP00000017790.1"/>
    <property type="gene ID" value="ENSFALG00000010889.2"/>
</dbReference>
<sequence>PAPLWMQDPVEKQRGRAAHPAWKSRAHPGGPTLCPPSPQPSLTPVPTPAAPPPHVSGSSCGCWVTAAPPVPRRAQGTKPVAKEPTVPVGLNFVKIHCQNEAVYQYHVTFSPEVECRSARFAMLKEQRAVTGDVMAFDGSILFLPIQIPKVSLKAQRKCSGEEITINIQMTKTLEPSSDLCIPFYNVVFHRVMKILNMSMVGRHFFEPAQATTLQKYSLHIWPGYAVSIRRKDRGLFLMVDSIHKIIRSESILSVMQTIHSQSQRTFQEECTKQLVGSVVMTRYNNRTYRVDDIDWDKTPKDTFTLASGQEITFVEYYSKTYGITIRELDQPLLVHKPKEKQMLKGKMVLLVPELTFLTGLSDLRKNSRMMKVMWEMIQSPQQHYQRLSSLLCRIRDTPEASQELERWGLCLDTDIYRGHILPVERINLRHRSFLPAEDLSWHREVTKEVPIAVISISSWLLIYPKRLQHLAKDLVTGMRSSCGAMGMQVGLPTVQELRDDRIETYVRSIQSSLGSQDKVQLLLCIIPSSRDDIYGAIKKLCCVQSPVPSQVINAQSLTGHPGKIRSVVQKVLLQINCKLGGQLWGVDIPLKQLMVVGMDVHHSRSQGMRSVIGFVASMNHILTKWYSRVVFQMPHQEIADSLRLCLSQALKRFYELNHSLPMKIVVYRDGVSDPQLDTVLKYEVPQLQKSFHSFQNYQPSLVVVVVQKQLSTNFYCLTGEELGSPPLGTVIDHGVTSSGWQDFFLLAHHSRQGCSVPTRYICMWNTANLSSEHLQRLTFKLCHLYWNWPGTIRVPAPCKYAHKLAFLVGQVLHHEPSAHFSELLFFL</sequence>
<comment type="similarity">
    <text evidence="11">Belongs to the argonaute family. Piwi subfamily.</text>
</comment>
<dbReference type="SMART" id="SM00949">
    <property type="entry name" value="PAZ"/>
    <property type="match status" value="1"/>
</dbReference>
<evidence type="ECO:0000256" key="9">
    <source>
        <dbReference type="ARBA" id="ARBA00023158"/>
    </source>
</evidence>
<dbReference type="FunFam" id="2.170.260.10:FF:000003">
    <property type="entry name" value="Piwi-like RNA-mediated gene silencing 2"/>
    <property type="match status" value="1"/>
</dbReference>